<proteinExistence type="predicted"/>
<dbReference type="InterPro" id="IPR024047">
    <property type="entry name" value="MM3350-like_sf"/>
</dbReference>
<reference evidence="3 4" key="1">
    <citation type="journal article" date="2020" name="mSystems">
        <title>Defining Genomic and Predicted Metabolic Features of the Acetobacterium Genus.</title>
        <authorList>
            <person name="Ross D.E."/>
            <person name="Marshall C.W."/>
            <person name="Gulliver D."/>
            <person name="May H.D."/>
            <person name="Norman R.S."/>
        </authorList>
    </citation>
    <scope>NUCLEOTIDE SEQUENCE [LARGE SCALE GENOMIC DNA]</scope>
    <source>
        <strain evidence="3 4">DSM 8238</strain>
    </source>
</reference>
<dbReference type="Pfam" id="PF22016">
    <property type="entry name" value="DUF6933"/>
    <property type="match status" value="1"/>
</dbReference>
<dbReference type="InterPro" id="IPR053864">
    <property type="entry name" value="DUF6933"/>
</dbReference>
<sequence>MQIGCTKNLLTTLAVKAAEKTEAADLFCWSANLLTIKRRKAVVVVNDSNRFGFVLYGLKAKDFSQLKTLIEDGIRRCLAAENISEAVIRAYFEQADDLVFTKTRGRVAVARLNKACERADLFDNWLDTSARYQTDLSRMINNDLFKPDKTRDYSHPYELLLADFQRFYGEKIISIEAADLLIKLDLGATSASRRLLVPLGITFADLHKIIQVAFDWQGVHLHGFLVLDDRGQPVLNLACKFDDDFDPFDDGQTVWDQDVRIDDAMKKRRQIRYTYDYGDNWCHEITVFNIVSDYDKNYPTCIMAEGNRPPEDVGGIPGYEAYQTAIGNPDHPDHAQFKSWAASHWKPAVDLAITNRQLRHVLKR</sequence>
<evidence type="ECO:0000259" key="1">
    <source>
        <dbReference type="Pfam" id="PF07929"/>
    </source>
</evidence>
<name>A0ABR6WR29_9FIRM</name>
<dbReference type="PANTHER" id="PTHR41878">
    <property type="entry name" value="LEXA REPRESSOR-RELATED"/>
    <property type="match status" value="1"/>
</dbReference>
<feature type="domain" description="DUF6933" evidence="2">
    <location>
        <begin position="2"/>
        <end position="158"/>
    </location>
</feature>
<evidence type="ECO:0000313" key="3">
    <source>
        <dbReference type="EMBL" id="MBC3802965.1"/>
    </source>
</evidence>
<feature type="domain" description="Plasmid pRiA4b Orf3-like" evidence="1">
    <location>
        <begin position="178"/>
        <end position="348"/>
    </location>
</feature>
<dbReference type="Pfam" id="PF07929">
    <property type="entry name" value="PRiA4_ORF3"/>
    <property type="match status" value="1"/>
</dbReference>
<dbReference type="SUPFAM" id="SSF159941">
    <property type="entry name" value="MM3350-like"/>
    <property type="match status" value="1"/>
</dbReference>
<dbReference type="Proteomes" id="UP000603234">
    <property type="component" value="Unassembled WGS sequence"/>
</dbReference>
<evidence type="ECO:0000313" key="4">
    <source>
        <dbReference type="Proteomes" id="UP000603234"/>
    </source>
</evidence>
<organism evidence="3 4">
    <name type="scientific">Acetobacterium fimetarium</name>
    <dbReference type="NCBI Taxonomy" id="52691"/>
    <lineage>
        <taxon>Bacteria</taxon>
        <taxon>Bacillati</taxon>
        <taxon>Bacillota</taxon>
        <taxon>Clostridia</taxon>
        <taxon>Eubacteriales</taxon>
        <taxon>Eubacteriaceae</taxon>
        <taxon>Acetobacterium</taxon>
    </lineage>
</organism>
<keyword evidence="4" id="KW-1185">Reference proteome</keyword>
<gene>
    <name evidence="3" type="ORF">GH808_00715</name>
</gene>
<dbReference type="EMBL" id="WJBC01000001">
    <property type="protein sequence ID" value="MBC3802965.1"/>
    <property type="molecule type" value="Genomic_DNA"/>
</dbReference>
<evidence type="ECO:0000259" key="2">
    <source>
        <dbReference type="Pfam" id="PF22016"/>
    </source>
</evidence>
<dbReference type="PANTHER" id="PTHR41878:SF1">
    <property type="entry name" value="TNPR PROTEIN"/>
    <property type="match status" value="1"/>
</dbReference>
<accession>A0ABR6WR29</accession>
<dbReference type="Gene3D" id="3.10.290.30">
    <property type="entry name" value="MM3350-like"/>
    <property type="match status" value="1"/>
</dbReference>
<protein>
    <submittedName>
        <fullName evidence="3">Plasmid pRiA4b ORF-3 family protein</fullName>
    </submittedName>
</protein>
<dbReference type="RefSeq" id="WP_186840886.1">
    <property type="nucleotide sequence ID" value="NZ_WJBC01000001.1"/>
</dbReference>
<dbReference type="InterPro" id="IPR012912">
    <property type="entry name" value="Plasmid_pRiA4b_Orf3-like"/>
</dbReference>
<comment type="caution">
    <text evidence="3">The sequence shown here is derived from an EMBL/GenBank/DDBJ whole genome shotgun (WGS) entry which is preliminary data.</text>
</comment>